<dbReference type="PANTHER" id="PTHR30055">
    <property type="entry name" value="HTH-TYPE TRANSCRIPTIONAL REGULATOR RUTR"/>
    <property type="match status" value="1"/>
</dbReference>
<dbReference type="PROSITE" id="PS50977">
    <property type="entry name" value="HTH_TETR_2"/>
    <property type="match status" value="1"/>
</dbReference>
<reference evidence="6 7" key="1">
    <citation type="submission" date="2012-06" db="EMBL/GenBank/DDBJ databases">
        <title>Complete sequence of chromosome of Mycobacterium chubuense NBB4.</title>
        <authorList>
            <consortium name="US DOE Joint Genome Institute"/>
            <person name="Lucas S."/>
            <person name="Han J."/>
            <person name="Lapidus A."/>
            <person name="Cheng J.-F."/>
            <person name="Goodwin L."/>
            <person name="Pitluck S."/>
            <person name="Peters L."/>
            <person name="Mikhailova N."/>
            <person name="Teshima H."/>
            <person name="Detter J.C."/>
            <person name="Han C."/>
            <person name="Tapia R."/>
            <person name="Land M."/>
            <person name="Hauser L."/>
            <person name="Kyrpides N."/>
            <person name="Ivanova N."/>
            <person name="Pagani I."/>
            <person name="Mattes T."/>
            <person name="Holmes A."/>
            <person name="Rutledge P."/>
            <person name="Paulsen I."/>
            <person name="Coleman N."/>
            <person name="Woyke T."/>
        </authorList>
    </citation>
    <scope>NUCLEOTIDE SEQUENCE [LARGE SCALE GENOMIC DNA]</scope>
    <source>
        <strain evidence="6 7">NBB4</strain>
    </source>
</reference>
<evidence type="ECO:0000256" key="3">
    <source>
        <dbReference type="ARBA" id="ARBA00023163"/>
    </source>
</evidence>
<accession>I4BEB3</accession>
<feature type="DNA-binding region" description="H-T-H motif" evidence="4">
    <location>
        <begin position="35"/>
        <end position="54"/>
    </location>
</feature>
<dbReference type="InterPro" id="IPR001647">
    <property type="entry name" value="HTH_TetR"/>
</dbReference>
<dbReference type="EMBL" id="CP003053">
    <property type="protein sequence ID" value="AFM15620.1"/>
    <property type="molecule type" value="Genomic_DNA"/>
</dbReference>
<dbReference type="PATRIC" id="fig|710421.3.peg.808"/>
<dbReference type="GO" id="GO:0003700">
    <property type="term" value="F:DNA-binding transcription factor activity"/>
    <property type="evidence" value="ECO:0007669"/>
    <property type="project" value="TreeGrafter"/>
</dbReference>
<proteinExistence type="predicted"/>
<evidence type="ECO:0000256" key="4">
    <source>
        <dbReference type="PROSITE-ProRule" id="PRU00335"/>
    </source>
</evidence>
<dbReference type="Proteomes" id="UP000006057">
    <property type="component" value="Chromosome"/>
</dbReference>
<dbReference type="Pfam" id="PF00440">
    <property type="entry name" value="TetR_N"/>
    <property type="match status" value="1"/>
</dbReference>
<dbReference type="InterPro" id="IPR050109">
    <property type="entry name" value="HTH-type_TetR-like_transc_reg"/>
</dbReference>
<name>I4BEB3_MYCCN</name>
<dbReference type="InterPro" id="IPR023772">
    <property type="entry name" value="DNA-bd_HTH_TetR-type_CS"/>
</dbReference>
<dbReference type="HOGENOM" id="CLU_069356_2_3_11"/>
<evidence type="ECO:0000313" key="7">
    <source>
        <dbReference type="Proteomes" id="UP000006057"/>
    </source>
</evidence>
<dbReference type="Gene3D" id="1.10.357.10">
    <property type="entry name" value="Tetracycline Repressor, domain 2"/>
    <property type="match status" value="1"/>
</dbReference>
<dbReference type="SUPFAM" id="SSF46689">
    <property type="entry name" value="Homeodomain-like"/>
    <property type="match status" value="1"/>
</dbReference>
<evidence type="ECO:0000256" key="1">
    <source>
        <dbReference type="ARBA" id="ARBA00023015"/>
    </source>
</evidence>
<sequence length="202" mass="22327">MAIIGLREQKKAETREAISLAAVRLTAERGLDAVTVDDIAEAARVARRTFRNYFANKESAILHAVEVFVQHYVDFIAARDKKEPLLESLEAAAVALVKSPNAVDRVLTVRRLSRENPALRVRWACDNSELSLAALTDAIAARTGTNPRVDVYPRVVTQAAWGVLVSALDMQSDTEDDLDLLVKRIRIGFKTLSAGISRRFRG</sequence>
<dbReference type="InterPro" id="IPR041347">
    <property type="entry name" value="MftR_C"/>
</dbReference>
<dbReference type="OrthoDB" id="8688418at2"/>
<protein>
    <submittedName>
        <fullName evidence="6">Transcriptional regulator</fullName>
    </submittedName>
</protein>
<feature type="domain" description="HTH tetR-type" evidence="5">
    <location>
        <begin position="12"/>
        <end position="72"/>
    </location>
</feature>
<organism evidence="6 7">
    <name type="scientific">Mycolicibacterium chubuense (strain NBB4)</name>
    <name type="common">Mycobacterium chubuense</name>
    <dbReference type="NCBI Taxonomy" id="710421"/>
    <lineage>
        <taxon>Bacteria</taxon>
        <taxon>Bacillati</taxon>
        <taxon>Actinomycetota</taxon>
        <taxon>Actinomycetes</taxon>
        <taxon>Mycobacteriales</taxon>
        <taxon>Mycobacteriaceae</taxon>
        <taxon>Mycolicibacterium</taxon>
    </lineage>
</organism>
<dbReference type="Gene3D" id="1.10.10.60">
    <property type="entry name" value="Homeodomain-like"/>
    <property type="match status" value="1"/>
</dbReference>
<evidence type="ECO:0000313" key="6">
    <source>
        <dbReference type="EMBL" id="AFM15620.1"/>
    </source>
</evidence>
<evidence type="ECO:0000256" key="2">
    <source>
        <dbReference type="ARBA" id="ARBA00023125"/>
    </source>
</evidence>
<dbReference type="eggNOG" id="COG1309">
    <property type="taxonomic scope" value="Bacteria"/>
</dbReference>
<keyword evidence="2 4" id="KW-0238">DNA-binding</keyword>
<dbReference type="InterPro" id="IPR009057">
    <property type="entry name" value="Homeodomain-like_sf"/>
</dbReference>
<keyword evidence="3" id="KW-0804">Transcription</keyword>
<dbReference type="PROSITE" id="PS01081">
    <property type="entry name" value="HTH_TETR_1"/>
    <property type="match status" value="1"/>
</dbReference>
<dbReference type="GO" id="GO:0000976">
    <property type="term" value="F:transcription cis-regulatory region binding"/>
    <property type="evidence" value="ECO:0007669"/>
    <property type="project" value="TreeGrafter"/>
</dbReference>
<dbReference type="RefSeq" id="WP_014814111.1">
    <property type="nucleotide sequence ID" value="NC_018027.1"/>
</dbReference>
<evidence type="ECO:0000259" key="5">
    <source>
        <dbReference type="PROSITE" id="PS50977"/>
    </source>
</evidence>
<keyword evidence="7" id="KW-1185">Reference proteome</keyword>
<dbReference type="STRING" id="710421.Mycch_0804"/>
<dbReference type="KEGG" id="mcb:Mycch_0804"/>
<dbReference type="Pfam" id="PF17754">
    <property type="entry name" value="TetR_C_14"/>
    <property type="match status" value="1"/>
</dbReference>
<keyword evidence="1" id="KW-0805">Transcription regulation</keyword>
<dbReference type="PANTHER" id="PTHR30055:SF238">
    <property type="entry name" value="MYCOFACTOCIN BIOSYNTHESIS TRANSCRIPTIONAL REGULATOR MFTR-RELATED"/>
    <property type="match status" value="1"/>
</dbReference>
<dbReference type="AlphaFoldDB" id="I4BEB3"/>
<gene>
    <name evidence="6" type="ordered locus">Mycch_0804</name>
</gene>